<keyword evidence="2" id="KW-1185">Reference proteome</keyword>
<dbReference type="KEGG" id="mshj:MSHI_30790"/>
<sequence>MILDISPRFVVGWMVASHESAALAEVVPIRQTLAKHGIGPDQLTVHADRGSSVTSKPVPFLLADLGITFTIAPHNLPLDALFCPDSPNH</sequence>
<proteinExistence type="predicted"/>
<reference evidence="1 2" key="1">
    <citation type="journal article" date="2019" name="Emerg. Microbes Infect.">
        <title>Comprehensive subspecies identification of 175 nontuberculous mycobacteria species based on 7547 genomic profiles.</title>
        <authorList>
            <person name="Matsumoto Y."/>
            <person name="Kinjo T."/>
            <person name="Motooka D."/>
            <person name="Nabeya D."/>
            <person name="Jung N."/>
            <person name="Uechi K."/>
            <person name="Horii T."/>
            <person name="Iida T."/>
            <person name="Fujita J."/>
            <person name="Nakamura S."/>
        </authorList>
    </citation>
    <scope>NUCLEOTIDE SEQUENCE [LARGE SCALE GENOMIC DNA]</scope>
    <source>
        <strain evidence="1 2">JCM 14233</strain>
    </source>
</reference>
<dbReference type="AlphaFoldDB" id="A0A7I7MUJ5"/>
<name>A0A7I7MUJ5_9MYCO</name>
<dbReference type="SUPFAM" id="SSF53098">
    <property type="entry name" value="Ribonuclease H-like"/>
    <property type="match status" value="1"/>
</dbReference>
<organism evidence="1 2">
    <name type="scientific">Mycobacterium shinjukuense</name>
    <dbReference type="NCBI Taxonomy" id="398694"/>
    <lineage>
        <taxon>Bacteria</taxon>
        <taxon>Bacillati</taxon>
        <taxon>Actinomycetota</taxon>
        <taxon>Actinomycetes</taxon>
        <taxon>Mycobacteriales</taxon>
        <taxon>Mycobacteriaceae</taxon>
        <taxon>Mycobacterium</taxon>
    </lineage>
</organism>
<dbReference type="EMBL" id="AP022575">
    <property type="protein sequence ID" value="BBX75173.1"/>
    <property type="molecule type" value="Genomic_DNA"/>
</dbReference>
<evidence type="ECO:0000313" key="1">
    <source>
        <dbReference type="EMBL" id="BBX75173.1"/>
    </source>
</evidence>
<evidence type="ECO:0000313" key="2">
    <source>
        <dbReference type="Proteomes" id="UP000467236"/>
    </source>
</evidence>
<dbReference type="InterPro" id="IPR012337">
    <property type="entry name" value="RNaseH-like_sf"/>
</dbReference>
<gene>
    <name evidence="1" type="ORF">MSHI_30790</name>
</gene>
<dbReference type="Proteomes" id="UP000467236">
    <property type="component" value="Chromosome"/>
</dbReference>
<protein>
    <submittedName>
        <fullName evidence="1">Uncharacterized protein</fullName>
    </submittedName>
</protein>
<accession>A0A7I7MUJ5</accession>